<feature type="transmembrane region" description="Helical" evidence="2">
    <location>
        <begin position="55"/>
        <end position="77"/>
    </location>
</feature>
<dbReference type="InterPro" id="IPR012336">
    <property type="entry name" value="Thioredoxin-like_fold"/>
</dbReference>
<keyword evidence="2" id="KW-0812">Transmembrane</keyword>
<evidence type="ECO:0000259" key="3">
    <source>
        <dbReference type="Pfam" id="PF13462"/>
    </source>
</evidence>
<proteinExistence type="predicted"/>
<protein>
    <submittedName>
        <fullName evidence="4">DsbA family protein</fullName>
    </submittedName>
</protein>
<organism evidence="4 5">
    <name type="scientific">Actinomadura parmotrematis</name>
    <dbReference type="NCBI Taxonomy" id="2864039"/>
    <lineage>
        <taxon>Bacteria</taxon>
        <taxon>Bacillati</taxon>
        <taxon>Actinomycetota</taxon>
        <taxon>Actinomycetes</taxon>
        <taxon>Streptosporangiales</taxon>
        <taxon>Thermomonosporaceae</taxon>
        <taxon>Actinomadura</taxon>
    </lineage>
</organism>
<sequence>MGNPSWPGQQPPGGYGPPPGTPWNPGGPPAGPPPGMPGGPYGPPPVPPRKRGPGLVIGLIAAGVVVLAVAVIGIVALTKNDDDGGGGGGGAAVELRTGEIAGGAQAVPGSDGSLAMARPGVERPLVEIFEDFACDHCGTFDKMHDPMLKELAVAGRAKVVFRPMVVFGTSQRPAYDNSVRAAAAQRCLGDGARWLAYQDALYAHQPATLDTPGFRVEDLVSYAAPLGITGADFRTCVTSQRYARSVLDVSRGYVASGLQGTPSVRLDGTWLTSDRTSSADALRAAIESAG</sequence>
<keyword evidence="2" id="KW-1133">Transmembrane helix</keyword>
<gene>
    <name evidence="4" type="ORF">K1Y72_00475</name>
</gene>
<dbReference type="SUPFAM" id="SSF52833">
    <property type="entry name" value="Thioredoxin-like"/>
    <property type="match status" value="1"/>
</dbReference>
<feature type="compositionally biased region" description="Pro residues" evidence="1">
    <location>
        <begin position="14"/>
        <end position="47"/>
    </location>
</feature>
<accession>A0ABS7FKE4</accession>
<feature type="region of interest" description="Disordered" evidence="1">
    <location>
        <begin position="1"/>
        <end position="47"/>
    </location>
</feature>
<feature type="domain" description="Thioredoxin-like fold" evidence="3">
    <location>
        <begin position="126"/>
        <end position="287"/>
    </location>
</feature>
<keyword evidence="5" id="KW-1185">Reference proteome</keyword>
<reference evidence="4 5" key="1">
    <citation type="submission" date="2021-07" db="EMBL/GenBank/DDBJ databases">
        <title>Actinomadura sp. PM05-2 isolated from lichen.</title>
        <authorList>
            <person name="Somphong A."/>
            <person name="Phongsopitanun W."/>
            <person name="Tanasupawat S."/>
            <person name="Peongsungnone V."/>
        </authorList>
    </citation>
    <scope>NUCLEOTIDE SEQUENCE [LARGE SCALE GENOMIC DNA]</scope>
    <source>
        <strain evidence="4 5">PM05-2</strain>
    </source>
</reference>
<dbReference type="Proteomes" id="UP000774570">
    <property type="component" value="Unassembled WGS sequence"/>
</dbReference>
<name>A0ABS7FKE4_9ACTN</name>
<dbReference type="Gene3D" id="3.40.30.10">
    <property type="entry name" value="Glutaredoxin"/>
    <property type="match status" value="1"/>
</dbReference>
<dbReference type="InterPro" id="IPR036249">
    <property type="entry name" value="Thioredoxin-like_sf"/>
</dbReference>
<keyword evidence="2" id="KW-0472">Membrane</keyword>
<evidence type="ECO:0000256" key="1">
    <source>
        <dbReference type="SAM" id="MobiDB-lite"/>
    </source>
</evidence>
<evidence type="ECO:0000256" key="2">
    <source>
        <dbReference type="SAM" id="Phobius"/>
    </source>
</evidence>
<dbReference type="RefSeq" id="WP_220162107.1">
    <property type="nucleotide sequence ID" value="NZ_JAIBOA010000001.1"/>
</dbReference>
<evidence type="ECO:0000313" key="5">
    <source>
        <dbReference type="Proteomes" id="UP000774570"/>
    </source>
</evidence>
<dbReference type="EMBL" id="JAIBOA010000001">
    <property type="protein sequence ID" value="MBW8480821.1"/>
    <property type="molecule type" value="Genomic_DNA"/>
</dbReference>
<dbReference type="Pfam" id="PF13462">
    <property type="entry name" value="Thioredoxin_4"/>
    <property type="match status" value="1"/>
</dbReference>
<comment type="caution">
    <text evidence="4">The sequence shown here is derived from an EMBL/GenBank/DDBJ whole genome shotgun (WGS) entry which is preliminary data.</text>
</comment>
<evidence type="ECO:0000313" key="4">
    <source>
        <dbReference type="EMBL" id="MBW8480821.1"/>
    </source>
</evidence>